<evidence type="ECO:0000313" key="1">
    <source>
        <dbReference type="EMBL" id="CBI08277.1"/>
    </source>
</evidence>
<accession>E6QM06</accession>
<dbReference type="EMBL" id="CABQ01000201">
    <property type="protein sequence ID" value="CBI08277.1"/>
    <property type="molecule type" value="Genomic_DNA"/>
</dbReference>
<dbReference type="AlphaFoldDB" id="E6QM06"/>
<comment type="caution">
    <text evidence="1">The sequence shown here is derived from an EMBL/GenBank/DDBJ whole genome shotgun (WGS) entry which is preliminary data.</text>
</comment>
<reference evidence="1" key="1">
    <citation type="submission" date="2009-10" db="EMBL/GenBank/DDBJ databases">
        <title>Diversity of trophic interactions inside an arsenic-rich microbial ecosystem.</title>
        <authorList>
            <person name="Bertin P.N."/>
            <person name="Heinrich-Salmeron A."/>
            <person name="Pelletier E."/>
            <person name="Goulhen-Chollet F."/>
            <person name="Arsene-Ploetze F."/>
            <person name="Gallien S."/>
            <person name="Calteau A."/>
            <person name="Vallenet D."/>
            <person name="Casiot C."/>
            <person name="Chane-Woon-Ming B."/>
            <person name="Giloteaux L."/>
            <person name="Barakat M."/>
            <person name="Bonnefoy V."/>
            <person name="Bruneel O."/>
            <person name="Chandler M."/>
            <person name="Cleiss J."/>
            <person name="Duran R."/>
            <person name="Elbaz-Poulichet F."/>
            <person name="Fonknechten N."/>
            <person name="Lauga B."/>
            <person name="Mornico D."/>
            <person name="Ortet P."/>
            <person name="Schaeffer C."/>
            <person name="Siguier P."/>
            <person name="Alexander Thil Smith A."/>
            <person name="Van Dorsselaer A."/>
            <person name="Weissenbach J."/>
            <person name="Medigue C."/>
            <person name="Le Paslier D."/>
        </authorList>
    </citation>
    <scope>NUCLEOTIDE SEQUENCE</scope>
</reference>
<name>E6QM06_9ZZZZ</name>
<sequence length="49" mass="5571">MSESNIPEKTSKVSAEIARLMREGGEEGRRKAQELLQTAMNERRAEHKS</sequence>
<proteinExistence type="predicted"/>
<gene>
    <name evidence="1" type="ORF">CARN6_1729</name>
</gene>
<organism evidence="1">
    <name type="scientific">mine drainage metagenome</name>
    <dbReference type="NCBI Taxonomy" id="410659"/>
    <lineage>
        <taxon>unclassified sequences</taxon>
        <taxon>metagenomes</taxon>
        <taxon>ecological metagenomes</taxon>
    </lineage>
</organism>
<protein>
    <submittedName>
        <fullName evidence="1">Novel protein</fullName>
    </submittedName>
</protein>